<protein>
    <submittedName>
        <fullName evidence="1">Uncharacterized protein</fullName>
    </submittedName>
</protein>
<name>A0AAV1QY49_9ROSI</name>
<evidence type="ECO:0000313" key="2">
    <source>
        <dbReference type="Proteomes" id="UP001314170"/>
    </source>
</evidence>
<dbReference type="Proteomes" id="UP001314170">
    <property type="component" value="Unassembled WGS sequence"/>
</dbReference>
<dbReference type="EMBL" id="CAWUPB010000850">
    <property type="protein sequence ID" value="CAK7325715.1"/>
    <property type="molecule type" value="Genomic_DNA"/>
</dbReference>
<organism evidence="1 2">
    <name type="scientific">Dovyalis caffra</name>
    <dbReference type="NCBI Taxonomy" id="77055"/>
    <lineage>
        <taxon>Eukaryota</taxon>
        <taxon>Viridiplantae</taxon>
        <taxon>Streptophyta</taxon>
        <taxon>Embryophyta</taxon>
        <taxon>Tracheophyta</taxon>
        <taxon>Spermatophyta</taxon>
        <taxon>Magnoliopsida</taxon>
        <taxon>eudicotyledons</taxon>
        <taxon>Gunneridae</taxon>
        <taxon>Pentapetalae</taxon>
        <taxon>rosids</taxon>
        <taxon>fabids</taxon>
        <taxon>Malpighiales</taxon>
        <taxon>Salicaceae</taxon>
        <taxon>Flacourtieae</taxon>
        <taxon>Dovyalis</taxon>
    </lineage>
</organism>
<keyword evidence="2" id="KW-1185">Reference proteome</keyword>
<proteinExistence type="predicted"/>
<accession>A0AAV1QY49</accession>
<evidence type="ECO:0000313" key="1">
    <source>
        <dbReference type="EMBL" id="CAK7325715.1"/>
    </source>
</evidence>
<dbReference type="AlphaFoldDB" id="A0AAV1QY49"/>
<sequence length="137" mass="14957">MEHHQDSQTLLGLVSGDGGGFWWSLCFNPIALRIGNLDDAAAAINGLFISVLQLHLLPKIKALPEMSPGCTAELAQSRFCLGPDTVELRAQMQLWVLKGVRNGIQANAANPLTWQDLRELLLCCDSVMQSMNNDALL</sequence>
<comment type="caution">
    <text evidence="1">The sequence shown here is derived from an EMBL/GenBank/DDBJ whole genome shotgun (WGS) entry which is preliminary data.</text>
</comment>
<reference evidence="1 2" key="1">
    <citation type="submission" date="2024-01" db="EMBL/GenBank/DDBJ databases">
        <authorList>
            <person name="Waweru B."/>
        </authorList>
    </citation>
    <scope>NUCLEOTIDE SEQUENCE [LARGE SCALE GENOMIC DNA]</scope>
</reference>
<gene>
    <name evidence="1" type="ORF">DCAF_LOCUS3404</name>
</gene>